<protein>
    <submittedName>
        <fullName evidence="1">Uncharacterized protein</fullName>
    </submittedName>
</protein>
<dbReference type="EMBL" id="JADOET010000003">
    <property type="protein sequence ID" value="MBF8149393.1"/>
    <property type="molecule type" value="Genomic_DNA"/>
</dbReference>
<comment type="caution">
    <text evidence="1">The sequence shown here is derived from an EMBL/GenBank/DDBJ whole genome shotgun (WGS) entry which is preliminary data.</text>
</comment>
<dbReference type="Proteomes" id="UP000611215">
    <property type="component" value="Unassembled WGS sequence"/>
</dbReference>
<organism evidence="1 2">
    <name type="scientific">Winogradskyella marina</name>
    <dbReference type="NCBI Taxonomy" id="2785530"/>
    <lineage>
        <taxon>Bacteria</taxon>
        <taxon>Pseudomonadati</taxon>
        <taxon>Bacteroidota</taxon>
        <taxon>Flavobacteriia</taxon>
        <taxon>Flavobacteriales</taxon>
        <taxon>Flavobacteriaceae</taxon>
        <taxon>Winogradskyella</taxon>
    </lineage>
</organism>
<sequence length="197" mass="23133">MERKKLVIIISIILLLLIGSIYAYMNALGSMWVLNKPDESPYFITTESITIKNIPLPKGTKITYKKRFFWEKYEQEKLLNEENVTDISFKKGVTIDWGGVPITSIHKFYNSKMKGFSVNADFDKLNNTKKTQFSNLWLRCNDNLGITVENTNDWSFNKKNILDIESCGVNNQRYFKEDKNQQRFLDELYSQLMKIKD</sequence>
<evidence type="ECO:0000313" key="1">
    <source>
        <dbReference type="EMBL" id="MBF8149393.1"/>
    </source>
</evidence>
<evidence type="ECO:0000313" key="2">
    <source>
        <dbReference type="Proteomes" id="UP000611215"/>
    </source>
</evidence>
<dbReference type="RefSeq" id="WP_195870667.1">
    <property type="nucleotide sequence ID" value="NZ_JADOET010000003.1"/>
</dbReference>
<reference evidence="1 2" key="1">
    <citation type="submission" date="2020-11" db="EMBL/GenBank/DDBJ databases">
        <title>Winogradskyella marina sp. nov., isolated from marine sediment.</title>
        <authorList>
            <person name="Bo J."/>
            <person name="Wang S."/>
            <person name="Song X."/>
            <person name="Du Z."/>
        </authorList>
    </citation>
    <scope>NUCLEOTIDE SEQUENCE [LARGE SCALE GENOMIC DNA]</scope>
    <source>
        <strain evidence="1 2">F6397</strain>
    </source>
</reference>
<name>A0ABS0EG09_9FLAO</name>
<accession>A0ABS0EG09</accession>
<proteinExistence type="predicted"/>
<gene>
    <name evidence="1" type="ORF">ITJ86_05760</name>
</gene>
<keyword evidence="2" id="KW-1185">Reference proteome</keyword>